<name>A0A0R1LS10_9LACO</name>
<organism evidence="1 2">
    <name type="scientific">Secundilactobacillus odoratitofui DSM 19909 = JCM 15043</name>
    <dbReference type="NCBI Taxonomy" id="1423776"/>
    <lineage>
        <taxon>Bacteria</taxon>
        <taxon>Bacillati</taxon>
        <taxon>Bacillota</taxon>
        <taxon>Bacilli</taxon>
        <taxon>Lactobacillales</taxon>
        <taxon>Lactobacillaceae</taxon>
        <taxon>Secundilactobacillus</taxon>
    </lineage>
</organism>
<dbReference type="OrthoDB" id="2329980at2"/>
<evidence type="ECO:0008006" key="3">
    <source>
        <dbReference type="Google" id="ProtNLM"/>
    </source>
</evidence>
<comment type="caution">
    <text evidence="1">The sequence shown here is derived from an EMBL/GenBank/DDBJ whole genome shotgun (WGS) entry which is preliminary data.</text>
</comment>
<dbReference type="EMBL" id="AZEE01000027">
    <property type="protein sequence ID" value="KRK98493.1"/>
    <property type="molecule type" value="Genomic_DNA"/>
</dbReference>
<dbReference type="RefSeq" id="WP_054699542.1">
    <property type="nucleotide sequence ID" value="NZ_AZEE01000027.1"/>
</dbReference>
<dbReference type="AlphaFoldDB" id="A0A0R1LS10"/>
<gene>
    <name evidence="1" type="ORF">FD04_GL000224</name>
</gene>
<accession>A0A0R1LS10</accession>
<sequence length="283" mass="31275">MKFKQPLGIFGVALGMGIGFISINQPTAHAAYYYWTKTKNYATPVAYHQKNRGTTAYMWDAHHTRKLHNLKNYPRTTWYLSKSVKMRGSIYYQVKSGNQKTTGYVWRGYLTKGVSPYAGTKTTNVTSTNANPTSSEIPTIVTMDGTTQVKNEQLAQNNAMSALFTGTVYNQSLARAASQLANGDAEGTDEWMNLEKSVWAELTPSQVANKIVLQESGDDTLQNNLWSGKISFAEYVKEDLAKQGIDPTSYAGWQIGTGSIAKDDHGSFSGYGWYKIILVPAGD</sequence>
<evidence type="ECO:0000313" key="2">
    <source>
        <dbReference type="Proteomes" id="UP000051160"/>
    </source>
</evidence>
<evidence type="ECO:0000313" key="1">
    <source>
        <dbReference type="EMBL" id="KRK98493.1"/>
    </source>
</evidence>
<dbReference type="Proteomes" id="UP000051160">
    <property type="component" value="Unassembled WGS sequence"/>
</dbReference>
<protein>
    <recommendedName>
        <fullName evidence="3">D-alanyl-D-alanine carboxypeptidase</fullName>
    </recommendedName>
</protein>
<proteinExistence type="predicted"/>
<dbReference type="PATRIC" id="fig|1423776.4.peg.223"/>
<reference evidence="1 2" key="1">
    <citation type="journal article" date="2015" name="Genome Announc.">
        <title>Expanding the biotechnology potential of lactobacilli through comparative genomics of 213 strains and associated genera.</title>
        <authorList>
            <person name="Sun Z."/>
            <person name="Harris H.M."/>
            <person name="McCann A."/>
            <person name="Guo C."/>
            <person name="Argimon S."/>
            <person name="Zhang W."/>
            <person name="Yang X."/>
            <person name="Jeffery I.B."/>
            <person name="Cooney J.C."/>
            <person name="Kagawa T.F."/>
            <person name="Liu W."/>
            <person name="Song Y."/>
            <person name="Salvetti E."/>
            <person name="Wrobel A."/>
            <person name="Rasinkangas P."/>
            <person name="Parkhill J."/>
            <person name="Rea M.C."/>
            <person name="O'Sullivan O."/>
            <person name="Ritari J."/>
            <person name="Douillard F.P."/>
            <person name="Paul Ross R."/>
            <person name="Yang R."/>
            <person name="Briner A.E."/>
            <person name="Felis G.E."/>
            <person name="de Vos W.M."/>
            <person name="Barrangou R."/>
            <person name="Klaenhammer T.R."/>
            <person name="Caufield P.W."/>
            <person name="Cui Y."/>
            <person name="Zhang H."/>
            <person name="O'Toole P.W."/>
        </authorList>
    </citation>
    <scope>NUCLEOTIDE SEQUENCE [LARGE SCALE GENOMIC DNA]</scope>
    <source>
        <strain evidence="1 2">DSM 19909</strain>
    </source>
</reference>
<keyword evidence="2" id="KW-1185">Reference proteome</keyword>